<dbReference type="STRING" id="926550.CLDAP_17780"/>
<keyword evidence="6" id="KW-0408">Iron</keyword>
<dbReference type="SMART" id="SM00926">
    <property type="entry name" value="Molybdop_Fe4S4"/>
    <property type="match status" value="1"/>
</dbReference>
<dbReference type="PROSITE" id="PS51257">
    <property type="entry name" value="PROKAR_LIPOPROTEIN"/>
    <property type="match status" value="1"/>
</dbReference>
<dbReference type="KEGG" id="cap:CLDAP_17780"/>
<dbReference type="Pfam" id="PF00384">
    <property type="entry name" value="Molybdopterin"/>
    <property type="match status" value="1"/>
</dbReference>
<dbReference type="Pfam" id="PF01568">
    <property type="entry name" value="Molydop_binding"/>
    <property type="match status" value="1"/>
</dbReference>
<dbReference type="AlphaFoldDB" id="I0I3I0"/>
<dbReference type="PANTHER" id="PTHR43742:SF6">
    <property type="entry name" value="OXIDOREDUCTASE YYAE-RELATED"/>
    <property type="match status" value="1"/>
</dbReference>
<dbReference type="InterPro" id="IPR037920">
    <property type="entry name" value="YoaE_C"/>
</dbReference>
<comment type="similarity">
    <text evidence="2">Belongs to the prokaryotic molybdopterin-containing oxidoreductase family.</text>
</comment>
<organism evidence="9 10">
    <name type="scientific">Caldilinea aerophila (strain DSM 14535 / JCM 11387 / NBRC 104270 / STL-6-O1)</name>
    <dbReference type="NCBI Taxonomy" id="926550"/>
    <lineage>
        <taxon>Bacteria</taxon>
        <taxon>Bacillati</taxon>
        <taxon>Chloroflexota</taxon>
        <taxon>Caldilineae</taxon>
        <taxon>Caldilineales</taxon>
        <taxon>Caldilineaceae</taxon>
        <taxon>Caldilinea</taxon>
    </lineage>
</organism>
<dbReference type="PROSITE" id="PS00490">
    <property type="entry name" value="MOLYBDOPTERIN_PROK_2"/>
    <property type="match status" value="1"/>
</dbReference>
<evidence type="ECO:0000259" key="8">
    <source>
        <dbReference type="PROSITE" id="PS51669"/>
    </source>
</evidence>
<dbReference type="Gene3D" id="2.20.25.90">
    <property type="entry name" value="ADC-like domains"/>
    <property type="match status" value="1"/>
</dbReference>
<evidence type="ECO:0000256" key="3">
    <source>
        <dbReference type="ARBA" id="ARBA00022505"/>
    </source>
</evidence>
<evidence type="ECO:0000256" key="6">
    <source>
        <dbReference type="ARBA" id="ARBA00023004"/>
    </source>
</evidence>
<dbReference type="GO" id="GO:0051536">
    <property type="term" value="F:iron-sulfur cluster binding"/>
    <property type="evidence" value="ECO:0007669"/>
    <property type="project" value="UniProtKB-KW"/>
</dbReference>
<dbReference type="PATRIC" id="fig|926550.5.peg.1981"/>
<keyword evidence="10" id="KW-1185">Reference proteome</keyword>
<dbReference type="Proteomes" id="UP000007880">
    <property type="component" value="Chromosome"/>
</dbReference>
<evidence type="ECO:0000256" key="5">
    <source>
        <dbReference type="ARBA" id="ARBA00023002"/>
    </source>
</evidence>
<dbReference type="EMBL" id="AP012337">
    <property type="protein sequence ID" value="BAL99817.1"/>
    <property type="molecule type" value="Genomic_DNA"/>
</dbReference>
<sequence length="747" mass="82935">MSKIDLYLDNPAFHIVTGACPHDCPDTCTWQVAVDRITGAAVDIWGHPAHPITQGKLCGKVDRYLERTYHKDRLTVPLRRVGPKGSGRFERVSWEEAIADIARRLQAIIEEYGPEAVLPYSYSGTLGFLQGEGMASRFFNRLGASQLARTICAEAGFQGYLYTIGAAEGMLPEDFAHSRLILIWGSNTLTSNLHLWPFIQQARKQGARVLVIDPANTRTAQAGDEWIPIRPGTDAALALAMMQVIIAEERYDADYVARYTLGFKQLAERVRDWTPARSAEITGIPAERIAALAREYATIRPAGIRINYGLQRHYGGGMAVRTIACLPALVGAWRQHGGGIQLSSSGLFRHLDKRGLHRPDLLEKAKAELQKGNAGAVDQTRPFPRVINMNRLGDALSLDPARLARAHYRPRPIDPLPKPEEAGPPVKALIVYNCNPAAVAPDQTAVLAGLRREELFTVVLEHFQTDTADYADYLLPATTQLEHWDIHRAYGHAYLALNRPAIAPVGESLPNSEIFRRLALAMGYDDPCFYESDEEILRAFVAAQTHERFAGLTWERLLNEAFFRLNLPDPYLPFAEGNFPTPSGKCEFFSARMAEDGYDPLPTYTPPRWQDRSGASALSSFDGSLVCISPPAHSFLNSTFANLPRFLQREDRPMLWIHPQDARPRHIEDGTRVRVCNQHGEVMLTARVTDAVVPGTVLAPGVWWPKLSPDGRNINRTTPPDETDMGAGALFYDATVWVEPLPVMANG</sequence>
<accession>I0I3I0</accession>
<dbReference type="InterPro" id="IPR006655">
    <property type="entry name" value="Mopterin_OxRdtase_prok_CS"/>
</dbReference>
<dbReference type="CDD" id="cd02766">
    <property type="entry name" value="MopB_3"/>
    <property type="match status" value="1"/>
</dbReference>
<dbReference type="HOGENOM" id="CLU_000422_13_3_0"/>
<dbReference type="CDD" id="cd02786">
    <property type="entry name" value="MopB_CT_3"/>
    <property type="match status" value="1"/>
</dbReference>
<comment type="cofactor">
    <cofactor evidence="1">
        <name>Mo-bis(molybdopterin guanine dinucleotide)</name>
        <dbReference type="ChEBI" id="CHEBI:60539"/>
    </cofactor>
</comment>
<dbReference type="eggNOG" id="COG0243">
    <property type="taxonomic scope" value="Bacteria"/>
</dbReference>
<keyword evidence="7" id="KW-0411">Iron-sulfur</keyword>
<dbReference type="Gene3D" id="3.30.2070.10">
    <property type="entry name" value="Formate dehydrogenase/DMSO reductase"/>
    <property type="match status" value="1"/>
</dbReference>
<proteinExistence type="inferred from homology"/>
<keyword evidence="4" id="KW-0479">Metal-binding</keyword>
<reference evidence="9 10" key="1">
    <citation type="submission" date="2012-02" db="EMBL/GenBank/DDBJ databases">
        <title>Complete genome sequence of Caldilinea aerophila DSM 14535 (= NBRC 102666).</title>
        <authorList>
            <person name="Oguchi A."/>
            <person name="Hosoyama A."/>
            <person name="Sekine M."/>
            <person name="Fukai R."/>
            <person name="Kato Y."/>
            <person name="Nakamura S."/>
            <person name="Hanada S."/>
            <person name="Yamazaki S."/>
            <person name="Fujita N."/>
        </authorList>
    </citation>
    <scope>NUCLEOTIDE SEQUENCE [LARGE SCALE GENOMIC DNA]</scope>
    <source>
        <strain evidence="10">DSM 14535 / JCM 11387 / NBRC 104270 / STL-6-O1</strain>
    </source>
</reference>
<dbReference type="InterPro" id="IPR050612">
    <property type="entry name" value="Prok_Mopterin_Oxidored"/>
</dbReference>
<dbReference type="InterPro" id="IPR006657">
    <property type="entry name" value="MoPterin_dinucl-bd_dom"/>
</dbReference>
<evidence type="ECO:0000313" key="9">
    <source>
        <dbReference type="EMBL" id="BAL99817.1"/>
    </source>
</evidence>
<dbReference type="Gene3D" id="2.40.40.20">
    <property type="match status" value="1"/>
</dbReference>
<dbReference type="OrthoDB" id="9805142at2"/>
<dbReference type="Gene3D" id="3.40.50.740">
    <property type="match status" value="1"/>
</dbReference>
<dbReference type="InterPro" id="IPR009010">
    <property type="entry name" value="Asp_de-COase-like_dom_sf"/>
</dbReference>
<dbReference type="GO" id="GO:0046872">
    <property type="term" value="F:metal ion binding"/>
    <property type="evidence" value="ECO:0007669"/>
    <property type="project" value="UniProtKB-KW"/>
</dbReference>
<dbReference type="SUPFAM" id="SSF53706">
    <property type="entry name" value="Formate dehydrogenase/DMSO reductase, domains 1-3"/>
    <property type="match status" value="1"/>
</dbReference>
<dbReference type="InterPro" id="IPR006656">
    <property type="entry name" value="Mopterin_OxRdtase"/>
</dbReference>
<dbReference type="InterPro" id="IPR006963">
    <property type="entry name" value="Mopterin_OxRdtase_4Fe-4S_dom"/>
</dbReference>
<evidence type="ECO:0000256" key="1">
    <source>
        <dbReference type="ARBA" id="ARBA00001942"/>
    </source>
</evidence>
<evidence type="ECO:0000256" key="2">
    <source>
        <dbReference type="ARBA" id="ARBA00010312"/>
    </source>
</evidence>
<gene>
    <name evidence="9" type="ordered locus">CLDAP_17780</name>
</gene>
<dbReference type="PROSITE" id="PS51669">
    <property type="entry name" value="4FE4S_MOW_BIS_MGD"/>
    <property type="match status" value="1"/>
</dbReference>
<evidence type="ECO:0000313" key="10">
    <source>
        <dbReference type="Proteomes" id="UP000007880"/>
    </source>
</evidence>
<dbReference type="Pfam" id="PF04879">
    <property type="entry name" value="Molybdop_Fe4S4"/>
    <property type="match status" value="1"/>
</dbReference>
<keyword evidence="5" id="KW-0560">Oxidoreductase</keyword>
<name>I0I3I0_CALAS</name>
<protein>
    <submittedName>
        <fullName evidence="9">Putative formate dehydrogenase</fullName>
    </submittedName>
</protein>
<dbReference type="SUPFAM" id="SSF50692">
    <property type="entry name" value="ADC-like"/>
    <property type="match status" value="1"/>
</dbReference>
<dbReference type="PANTHER" id="PTHR43742">
    <property type="entry name" value="TRIMETHYLAMINE-N-OXIDE REDUCTASE"/>
    <property type="match status" value="1"/>
</dbReference>
<dbReference type="GO" id="GO:0043546">
    <property type="term" value="F:molybdopterin cofactor binding"/>
    <property type="evidence" value="ECO:0007669"/>
    <property type="project" value="InterPro"/>
</dbReference>
<dbReference type="Gene3D" id="3.40.228.10">
    <property type="entry name" value="Dimethylsulfoxide Reductase, domain 2"/>
    <property type="match status" value="1"/>
</dbReference>
<dbReference type="GO" id="GO:0016491">
    <property type="term" value="F:oxidoreductase activity"/>
    <property type="evidence" value="ECO:0007669"/>
    <property type="project" value="UniProtKB-KW"/>
</dbReference>
<dbReference type="RefSeq" id="WP_014433055.1">
    <property type="nucleotide sequence ID" value="NC_017079.1"/>
</dbReference>
<evidence type="ECO:0000256" key="4">
    <source>
        <dbReference type="ARBA" id="ARBA00022723"/>
    </source>
</evidence>
<keyword evidence="3" id="KW-0500">Molybdenum</keyword>
<evidence type="ECO:0000256" key="7">
    <source>
        <dbReference type="ARBA" id="ARBA00023014"/>
    </source>
</evidence>
<feature type="domain" description="4Fe-4S Mo/W bis-MGD-type" evidence="8">
    <location>
        <begin position="13"/>
        <end position="72"/>
    </location>
</feature>